<keyword evidence="1" id="KW-0472">Membrane</keyword>
<dbReference type="GO" id="GO:0016787">
    <property type="term" value="F:hydrolase activity"/>
    <property type="evidence" value="ECO:0007669"/>
    <property type="project" value="UniProtKB-KW"/>
</dbReference>
<evidence type="ECO:0000259" key="2">
    <source>
        <dbReference type="PROSITE" id="PS51677"/>
    </source>
</evidence>
<feature type="transmembrane region" description="Helical" evidence="1">
    <location>
        <begin position="38"/>
        <end position="57"/>
    </location>
</feature>
<organism evidence="3 4">
    <name type="scientific">Prosthecobacter fluviatilis</name>
    <dbReference type="NCBI Taxonomy" id="445931"/>
    <lineage>
        <taxon>Bacteria</taxon>
        <taxon>Pseudomonadati</taxon>
        <taxon>Verrucomicrobiota</taxon>
        <taxon>Verrucomicrobiia</taxon>
        <taxon>Verrucomicrobiales</taxon>
        <taxon>Verrucomicrobiaceae</taxon>
        <taxon>Prosthecobacter</taxon>
    </lineage>
</organism>
<sequence>MNPAVRACALRRAYLRMALGLAPVPVVVWLGWNGRGAEALALFALVLTTMMVGTLVPRCALFGRMIKTLPEAGGQVLLTIDDGPHPEHTSAILDILDRHGIKALFFLVGERAAQHPDLVQEIMARGHEIGNHTQTHPATTFWMLRPVRLWREIAGCQETLSALCPGRPPRFFRPPAGHHNLFTALIAEVLGLKMMLWSARGFDGVLQEVPAITGRISRRLKAGAIVLIHEGTPVAVEVADVVAGMLKASGLKCDTPPTSLAFGDDEVIVERGAAP</sequence>
<gene>
    <name evidence="3" type="ORF">ACFQDI_09140</name>
</gene>
<protein>
    <submittedName>
        <fullName evidence="3">Polysaccharide deacetylase family protein</fullName>
        <ecNumber evidence="3">3.-.-.-</ecNumber>
    </submittedName>
</protein>
<proteinExistence type="predicted"/>
<dbReference type="RefSeq" id="WP_377165684.1">
    <property type="nucleotide sequence ID" value="NZ_JBHSMQ010000003.1"/>
</dbReference>
<keyword evidence="1" id="KW-0812">Transmembrane</keyword>
<keyword evidence="4" id="KW-1185">Reference proteome</keyword>
<evidence type="ECO:0000313" key="3">
    <source>
        <dbReference type="EMBL" id="MFC5455016.1"/>
    </source>
</evidence>
<dbReference type="InterPro" id="IPR011330">
    <property type="entry name" value="Glyco_hydro/deAcase_b/a-brl"/>
</dbReference>
<dbReference type="EMBL" id="JBHSMQ010000003">
    <property type="protein sequence ID" value="MFC5455016.1"/>
    <property type="molecule type" value="Genomic_DNA"/>
</dbReference>
<keyword evidence="3" id="KW-0378">Hydrolase</keyword>
<reference evidence="4" key="1">
    <citation type="journal article" date="2019" name="Int. J. Syst. Evol. Microbiol.">
        <title>The Global Catalogue of Microorganisms (GCM) 10K type strain sequencing project: providing services to taxonomists for standard genome sequencing and annotation.</title>
        <authorList>
            <consortium name="The Broad Institute Genomics Platform"/>
            <consortium name="The Broad Institute Genome Sequencing Center for Infectious Disease"/>
            <person name="Wu L."/>
            <person name="Ma J."/>
        </authorList>
    </citation>
    <scope>NUCLEOTIDE SEQUENCE [LARGE SCALE GENOMIC DNA]</scope>
    <source>
        <strain evidence="4">CGMCC 4.1469</strain>
    </source>
</reference>
<evidence type="ECO:0000313" key="4">
    <source>
        <dbReference type="Proteomes" id="UP001596052"/>
    </source>
</evidence>
<dbReference type="InterPro" id="IPR050248">
    <property type="entry name" value="Polysacc_deacetylase_ArnD"/>
</dbReference>
<dbReference type="Pfam" id="PF01522">
    <property type="entry name" value="Polysacc_deac_1"/>
    <property type="match status" value="1"/>
</dbReference>
<dbReference type="CDD" id="cd10917">
    <property type="entry name" value="CE4_NodB_like_6s_7s"/>
    <property type="match status" value="1"/>
</dbReference>
<keyword evidence="1" id="KW-1133">Transmembrane helix</keyword>
<dbReference type="PANTHER" id="PTHR10587">
    <property type="entry name" value="GLYCOSYL TRANSFERASE-RELATED"/>
    <property type="match status" value="1"/>
</dbReference>
<evidence type="ECO:0000256" key="1">
    <source>
        <dbReference type="SAM" id="Phobius"/>
    </source>
</evidence>
<accession>A0ABW0KQM3</accession>
<feature type="domain" description="NodB homology" evidence="2">
    <location>
        <begin position="74"/>
        <end position="254"/>
    </location>
</feature>
<dbReference type="SUPFAM" id="SSF88713">
    <property type="entry name" value="Glycoside hydrolase/deacetylase"/>
    <property type="match status" value="1"/>
</dbReference>
<dbReference type="InterPro" id="IPR002509">
    <property type="entry name" value="NODB_dom"/>
</dbReference>
<dbReference type="PROSITE" id="PS51677">
    <property type="entry name" value="NODB"/>
    <property type="match status" value="1"/>
</dbReference>
<dbReference type="Gene3D" id="3.20.20.370">
    <property type="entry name" value="Glycoside hydrolase/deacetylase"/>
    <property type="match status" value="1"/>
</dbReference>
<dbReference type="PANTHER" id="PTHR10587:SF137">
    <property type="entry name" value="4-DEOXY-4-FORMAMIDO-L-ARABINOSE-PHOSPHOUNDECAPRENOL DEFORMYLASE ARND-RELATED"/>
    <property type="match status" value="1"/>
</dbReference>
<comment type="caution">
    <text evidence="3">The sequence shown here is derived from an EMBL/GenBank/DDBJ whole genome shotgun (WGS) entry which is preliminary data.</text>
</comment>
<dbReference type="Proteomes" id="UP001596052">
    <property type="component" value="Unassembled WGS sequence"/>
</dbReference>
<name>A0ABW0KQM3_9BACT</name>
<feature type="transmembrane region" description="Helical" evidence="1">
    <location>
        <begin position="13"/>
        <end position="32"/>
    </location>
</feature>
<dbReference type="EC" id="3.-.-.-" evidence="3"/>